<accession>A0A1D1UIG4</accession>
<protein>
    <submittedName>
        <fullName evidence="2">Uncharacterized protein</fullName>
    </submittedName>
</protein>
<feature type="region of interest" description="Disordered" evidence="1">
    <location>
        <begin position="1"/>
        <end position="36"/>
    </location>
</feature>
<evidence type="ECO:0000313" key="3">
    <source>
        <dbReference type="Proteomes" id="UP000186922"/>
    </source>
</evidence>
<comment type="caution">
    <text evidence="2">The sequence shown here is derived from an EMBL/GenBank/DDBJ whole genome shotgun (WGS) entry which is preliminary data.</text>
</comment>
<name>A0A1D1UIG4_RAMVA</name>
<dbReference type="Proteomes" id="UP000186922">
    <property type="component" value="Unassembled WGS sequence"/>
</dbReference>
<evidence type="ECO:0000313" key="2">
    <source>
        <dbReference type="EMBL" id="GAU88165.1"/>
    </source>
</evidence>
<organism evidence="2 3">
    <name type="scientific">Ramazzottius varieornatus</name>
    <name type="common">Water bear</name>
    <name type="synonym">Tardigrade</name>
    <dbReference type="NCBI Taxonomy" id="947166"/>
    <lineage>
        <taxon>Eukaryota</taxon>
        <taxon>Metazoa</taxon>
        <taxon>Ecdysozoa</taxon>
        <taxon>Tardigrada</taxon>
        <taxon>Eutardigrada</taxon>
        <taxon>Parachela</taxon>
        <taxon>Hypsibioidea</taxon>
        <taxon>Ramazzottiidae</taxon>
        <taxon>Ramazzottius</taxon>
    </lineage>
</organism>
<proteinExistence type="predicted"/>
<gene>
    <name evidence="2" type="primary">RvY_00911-1</name>
    <name evidence="2" type="synonym">RvY_00911.1</name>
    <name evidence="2" type="ORF">RvY_00911</name>
</gene>
<evidence type="ECO:0000256" key="1">
    <source>
        <dbReference type="SAM" id="MobiDB-lite"/>
    </source>
</evidence>
<dbReference type="EMBL" id="BDGG01000001">
    <property type="protein sequence ID" value="GAU88165.1"/>
    <property type="molecule type" value="Genomic_DNA"/>
</dbReference>
<keyword evidence="3" id="KW-1185">Reference proteome</keyword>
<reference evidence="2 3" key="1">
    <citation type="journal article" date="2016" name="Nat. Commun.">
        <title>Extremotolerant tardigrade genome and improved radiotolerance of human cultured cells by tardigrade-unique protein.</title>
        <authorList>
            <person name="Hashimoto T."/>
            <person name="Horikawa D.D."/>
            <person name="Saito Y."/>
            <person name="Kuwahara H."/>
            <person name="Kozuka-Hata H."/>
            <person name="Shin-I T."/>
            <person name="Minakuchi Y."/>
            <person name="Ohishi K."/>
            <person name="Motoyama A."/>
            <person name="Aizu T."/>
            <person name="Enomoto A."/>
            <person name="Kondo K."/>
            <person name="Tanaka S."/>
            <person name="Hara Y."/>
            <person name="Koshikawa S."/>
            <person name="Sagara H."/>
            <person name="Miura T."/>
            <person name="Yokobori S."/>
            <person name="Miyagawa K."/>
            <person name="Suzuki Y."/>
            <person name="Kubo T."/>
            <person name="Oyama M."/>
            <person name="Kohara Y."/>
            <person name="Fujiyama A."/>
            <person name="Arakawa K."/>
            <person name="Katayama T."/>
            <person name="Toyoda A."/>
            <person name="Kunieda T."/>
        </authorList>
    </citation>
    <scope>NUCLEOTIDE SEQUENCE [LARGE SCALE GENOMIC DNA]</scope>
    <source>
        <strain evidence="2 3">YOKOZUNA-1</strain>
    </source>
</reference>
<dbReference type="AlphaFoldDB" id="A0A1D1UIG4"/>
<sequence length="101" mass="10685">MTVIQQAAPSPNLGHPAYPSPGPSGQSPPCTRANSDRCQCRSTRCEDRLRIDPLTVANSTVDVVALMNTLRDVAVDVVVGNTEDVDVVMVDNKEVTHLGGG</sequence>